<comment type="similarity">
    <text evidence="1 5">Belongs to the glutathione peroxidase family.</text>
</comment>
<dbReference type="InterPro" id="IPR000889">
    <property type="entry name" value="Glutathione_peroxidase"/>
</dbReference>
<dbReference type="Pfam" id="PF00255">
    <property type="entry name" value="GSHPx"/>
    <property type="match status" value="1"/>
</dbReference>
<dbReference type="GO" id="GO:0006979">
    <property type="term" value="P:response to oxidative stress"/>
    <property type="evidence" value="ECO:0007669"/>
    <property type="project" value="InterPro"/>
</dbReference>
<accession>A0AAU9XIH1</accession>
<dbReference type="FunFam" id="3.40.30.10:FF:000545">
    <property type="entry name" value="Glutathione peroxidase"/>
    <property type="match status" value="1"/>
</dbReference>
<evidence type="ECO:0000256" key="4">
    <source>
        <dbReference type="ARBA" id="ARBA00023002"/>
    </source>
</evidence>
<dbReference type="InterPro" id="IPR036249">
    <property type="entry name" value="Thioredoxin-like_sf"/>
</dbReference>
<reference evidence="6 7" key="1">
    <citation type="submission" date="2022-05" db="EMBL/GenBank/DDBJ databases">
        <authorList>
            <consortium name="Genoscope - CEA"/>
            <person name="William W."/>
        </authorList>
    </citation>
    <scope>NUCLEOTIDE SEQUENCE [LARGE SCALE GENOMIC DNA]</scope>
</reference>
<dbReference type="Proteomes" id="UP001159428">
    <property type="component" value="Unassembled WGS sequence"/>
</dbReference>
<dbReference type="Gene3D" id="3.40.30.10">
    <property type="entry name" value="Glutaredoxin"/>
    <property type="match status" value="1"/>
</dbReference>
<evidence type="ECO:0000313" key="7">
    <source>
        <dbReference type="Proteomes" id="UP001159428"/>
    </source>
</evidence>
<dbReference type="PROSITE" id="PS00763">
    <property type="entry name" value="GLUTATHIONE_PEROXID_2"/>
    <property type="match status" value="1"/>
</dbReference>
<evidence type="ECO:0000313" key="6">
    <source>
        <dbReference type="EMBL" id="CAH3149493.1"/>
    </source>
</evidence>
<dbReference type="PRINTS" id="PR01011">
    <property type="entry name" value="GLUTPROXDASE"/>
</dbReference>
<evidence type="ECO:0000256" key="1">
    <source>
        <dbReference type="ARBA" id="ARBA00006926"/>
    </source>
</evidence>
<dbReference type="EMBL" id="CALNXJ010000046">
    <property type="protein sequence ID" value="CAH3149493.1"/>
    <property type="molecule type" value="Genomic_DNA"/>
</dbReference>
<dbReference type="GO" id="GO:0004601">
    <property type="term" value="F:peroxidase activity"/>
    <property type="evidence" value="ECO:0007669"/>
    <property type="project" value="UniProtKB-KW"/>
</dbReference>
<dbReference type="InterPro" id="IPR029760">
    <property type="entry name" value="GPX_CS"/>
</dbReference>
<proteinExistence type="inferred from homology"/>
<evidence type="ECO:0000256" key="2">
    <source>
        <dbReference type="ARBA" id="ARBA00022559"/>
    </source>
</evidence>
<dbReference type="PANTHER" id="PTHR11592">
    <property type="entry name" value="GLUTATHIONE PEROXIDASE"/>
    <property type="match status" value="1"/>
</dbReference>
<protein>
    <recommendedName>
        <fullName evidence="5">Glutathione peroxidase</fullName>
    </recommendedName>
</protein>
<organism evidence="6 7">
    <name type="scientific">Pocillopora meandrina</name>
    <dbReference type="NCBI Taxonomy" id="46732"/>
    <lineage>
        <taxon>Eukaryota</taxon>
        <taxon>Metazoa</taxon>
        <taxon>Cnidaria</taxon>
        <taxon>Anthozoa</taxon>
        <taxon>Hexacorallia</taxon>
        <taxon>Scleractinia</taxon>
        <taxon>Astrocoeniina</taxon>
        <taxon>Pocilloporidae</taxon>
        <taxon>Pocillopora</taxon>
    </lineage>
</organism>
<keyword evidence="4 5" id="KW-0560">Oxidoreductase</keyword>
<name>A0AAU9XIH1_9CNID</name>
<keyword evidence="3" id="KW-0712">Selenocysteine</keyword>
<comment type="caution">
    <text evidence="6">The sequence shown here is derived from an EMBL/GenBank/DDBJ whole genome shotgun (WGS) entry which is preliminary data.</text>
</comment>
<dbReference type="AlphaFoldDB" id="A0AAU9XIH1"/>
<keyword evidence="2 5" id="KW-0575">Peroxidase</keyword>
<gene>
    <name evidence="6" type="ORF">PMEA_00024325</name>
</gene>
<dbReference type="SUPFAM" id="SSF52833">
    <property type="entry name" value="Thioredoxin-like"/>
    <property type="match status" value="1"/>
</dbReference>
<dbReference type="PIRSF" id="PIRSF000303">
    <property type="entry name" value="Glutathion_perox"/>
    <property type="match status" value="1"/>
</dbReference>
<sequence length="195" mass="21975">MLRHFSRQLLVGSKGRCLNLSLVKYSCFSLSSVGILCSAKMAQAKAHTTILDFEVKDIDGNPVKLSKYDGFVTLINYAQLQELHQSYAEKGLRILAFPCNQFGGQEPGTEREIKEFVSTYGVEFDMFGKIDVNGSNADPLYVFLKNAKHGTLTNNIKWNFTKFLCDRHGVPVKRYSPTTSPLDIVKDIEKELLKE</sequence>
<dbReference type="PANTHER" id="PTHR11592:SF134">
    <property type="entry name" value="PHOSPHOLIPID HYDROPEROXIDE GLUTATHIONE PEROXIDASE"/>
    <property type="match status" value="1"/>
</dbReference>
<evidence type="ECO:0000256" key="3">
    <source>
        <dbReference type="ARBA" id="ARBA00022933"/>
    </source>
</evidence>
<keyword evidence="7" id="KW-1185">Reference proteome</keyword>
<dbReference type="PROSITE" id="PS51355">
    <property type="entry name" value="GLUTATHIONE_PEROXID_3"/>
    <property type="match status" value="1"/>
</dbReference>
<evidence type="ECO:0000256" key="5">
    <source>
        <dbReference type="RuleBase" id="RU000499"/>
    </source>
</evidence>
<dbReference type="CDD" id="cd00340">
    <property type="entry name" value="GSH_Peroxidase"/>
    <property type="match status" value="1"/>
</dbReference>